<dbReference type="Pfam" id="PF12640">
    <property type="entry name" value="UPF0489"/>
    <property type="match status" value="1"/>
</dbReference>
<dbReference type="EMBL" id="CACVKT020003653">
    <property type="protein sequence ID" value="CAC5384838.1"/>
    <property type="molecule type" value="Genomic_DNA"/>
</dbReference>
<evidence type="ECO:0000256" key="1">
    <source>
        <dbReference type="ARBA" id="ARBA00007099"/>
    </source>
</evidence>
<keyword evidence="3" id="KW-1185">Reference proteome</keyword>
<dbReference type="Proteomes" id="UP000507470">
    <property type="component" value="Unassembled WGS sequence"/>
</dbReference>
<comment type="similarity">
    <text evidence="1">Belongs to the UPF0489 family.</text>
</comment>
<dbReference type="PANTHER" id="PTHR13225:SF3">
    <property type="entry name" value="UPF0489 PROTEIN C5ORF22"/>
    <property type="match status" value="1"/>
</dbReference>
<dbReference type="OrthoDB" id="418142at2759"/>
<dbReference type="PANTHER" id="PTHR13225">
    <property type="entry name" value="MISEXPRESSION SUPPRESSOR OF RAS 6"/>
    <property type="match status" value="1"/>
</dbReference>
<name>A0A6J8BLC2_MYTCO</name>
<accession>A0A6J8BLC2</accession>
<protein>
    <submittedName>
        <fullName evidence="2">UPF0489 protein C5orf22</fullName>
    </submittedName>
</protein>
<dbReference type="InterPro" id="IPR024131">
    <property type="entry name" value="UPF0489"/>
</dbReference>
<evidence type="ECO:0000313" key="3">
    <source>
        <dbReference type="Proteomes" id="UP000507470"/>
    </source>
</evidence>
<organism evidence="2 3">
    <name type="scientific">Mytilus coruscus</name>
    <name type="common">Sea mussel</name>
    <dbReference type="NCBI Taxonomy" id="42192"/>
    <lineage>
        <taxon>Eukaryota</taxon>
        <taxon>Metazoa</taxon>
        <taxon>Spiralia</taxon>
        <taxon>Lophotrochozoa</taxon>
        <taxon>Mollusca</taxon>
        <taxon>Bivalvia</taxon>
        <taxon>Autobranchia</taxon>
        <taxon>Pteriomorphia</taxon>
        <taxon>Mytilida</taxon>
        <taxon>Mytiloidea</taxon>
        <taxon>Mytilidae</taxon>
        <taxon>Mytilinae</taxon>
        <taxon>Mytilus</taxon>
    </lineage>
</organism>
<dbReference type="AlphaFoldDB" id="A0A6J8BLC2"/>
<proteinExistence type="inferred from homology"/>
<reference evidence="2 3" key="1">
    <citation type="submission" date="2020-06" db="EMBL/GenBank/DDBJ databases">
        <authorList>
            <person name="Li R."/>
            <person name="Bekaert M."/>
        </authorList>
    </citation>
    <scope>NUCLEOTIDE SEQUENCE [LARGE SCALE GENOMIC DNA]</scope>
    <source>
        <strain evidence="3">wild</strain>
    </source>
</reference>
<evidence type="ECO:0000313" key="2">
    <source>
        <dbReference type="EMBL" id="CAC5384838.1"/>
    </source>
</evidence>
<gene>
    <name evidence="2" type="ORF">MCOR_20447</name>
</gene>
<sequence>MNLIRNKTLKKFAVTPLYIVEDHNDVVPFIHRGIGSKHLPIEDIVFVHFDSHPDLLIPCDMKADDVYKKDVLYQTLSIENWIIPMVYAGHISHIIWFKPPWCEQIQDKEIQFYVGKCNTTGCIRTTCKENYFVSETLYCSEENLENKKEVKLSVITIVPNRWDHSCNDKEPSSSAKQGIKVDIDIETRISTENDTCTSNKSKNCNKKRCDNDNSVQDCKRLCTEDLKMKNENSNSLSTCDNLAISENLNKRLNILHKSFRDKHFILDIDLDFFSTQNPFRVMYSDKIYGMLKDLYRFDKPKNLSDEEISKCTMERQKQLSELKSMFYKIHQDRNAEIDHPSKDLILILKEAILNKEENPDFLLLHEAGCTCDDTELPHHVSSEGEITLLISAVQETLSHFHKPVMVTMARSSITDEYCPPDQVESIQEQTLEMLQDLYLEINVTNDYDDRDENV</sequence>